<gene>
    <name evidence="7" type="ORF">FOMPIDRAFT_1139255</name>
</gene>
<dbReference type="eggNOG" id="KOG0255">
    <property type="taxonomic scope" value="Eukaryota"/>
</dbReference>
<dbReference type="InParanoid" id="S8EQI3"/>
<keyword evidence="8" id="KW-1185">Reference proteome</keyword>
<feature type="transmembrane region" description="Helical" evidence="5">
    <location>
        <begin position="110"/>
        <end position="131"/>
    </location>
</feature>
<feature type="domain" description="Major facilitator superfamily (MFS) profile" evidence="6">
    <location>
        <begin position="1"/>
        <end position="417"/>
    </location>
</feature>
<evidence type="ECO:0000313" key="7">
    <source>
        <dbReference type="EMBL" id="EPT05199.1"/>
    </source>
</evidence>
<dbReference type="InterPro" id="IPR020846">
    <property type="entry name" value="MFS_dom"/>
</dbReference>
<comment type="subcellular location">
    <subcellularLocation>
        <location evidence="1">Membrane</location>
        <topology evidence="1">Multi-pass membrane protein</topology>
    </subcellularLocation>
</comment>
<dbReference type="Pfam" id="PF07690">
    <property type="entry name" value="MFS_1"/>
    <property type="match status" value="1"/>
</dbReference>
<keyword evidence="3 5" id="KW-1133">Transmembrane helix</keyword>
<dbReference type="PROSITE" id="PS50850">
    <property type="entry name" value="MFS"/>
    <property type="match status" value="1"/>
</dbReference>
<dbReference type="STRING" id="743788.S8EQI3"/>
<protein>
    <recommendedName>
        <fullName evidence="6">Major facilitator superfamily (MFS) profile domain-containing protein</fullName>
    </recommendedName>
</protein>
<feature type="transmembrane region" description="Helical" evidence="5">
    <location>
        <begin position="359"/>
        <end position="381"/>
    </location>
</feature>
<evidence type="ECO:0000256" key="1">
    <source>
        <dbReference type="ARBA" id="ARBA00004141"/>
    </source>
</evidence>
<keyword evidence="4 5" id="KW-0472">Membrane</keyword>
<dbReference type="FunCoup" id="S8EQI3">
    <property type="interactions" value="8"/>
</dbReference>
<feature type="transmembrane region" description="Helical" evidence="5">
    <location>
        <begin position="301"/>
        <end position="320"/>
    </location>
</feature>
<feature type="transmembrane region" description="Helical" evidence="5">
    <location>
        <begin position="387"/>
        <end position="413"/>
    </location>
</feature>
<sequence length="436" mass="46966">MVAPAAAQIAEQFHITSSAEASLTISVFVLAYAVGPLFLGPLSEMFGRVLILRGANLWYAAWNLGCGFAQNSGQLIVFRFLAGLGGSAPLATGGAALSDMWTPEQRGQAIAIYSLAPLLGPVIGPIAGGWIAERSTWRWVFWSTSIVAILIQAMGLIFLKETYAPKLLQQKADRIRKEMATDPEKGPIREIRTTHPLAANSVALWKKALVRPFVMFATEPIIQLFGLYMAFIYGTIYLVLTTIPAIFDDVYHERVGIAGLHYIGLGVGLVVATQLNARALDRVYKHLKARNGGVGQPEFRLITVFPGTILIPAGLLMAGWGTHTHWIVVDIGFALVGAGMILTFQGMQTYIIDAFTAHAASALAAVAFLRSIAGFCFPLFAPAMYKALGYGIGDTILAASAAAIGPPAVFTFWRFGARIRGMSRSARRAQTQVAHK</sequence>
<organism evidence="7 8">
    <name type="scientific">Fomitopsis schrenkii</name>
    <name type="common">Brown rot fungus</name>
    <dbReference type="NCBI Taxonomy" id="2126942"/>
    <lineage>
        <taxon>Eukaryota</taxon>
        <taxon>Fungi</taxon>
        <taxon>Dikarya</taxon>
        <taxon>Basidiomycota</taxon>
        <taxon>Agaricomycotina</taxon>
        <taxon>Agaricomycetes</taxon>
        <taxon>Polyporales</taxon>
        <taxon>Fomitopsis</taxon>
    </lineage>
</organism>
<feature type="transmembrane region" description="Helical" evidence="5">
    <location>
        <begin position="326"/>
        <end position="347"/>
    </location>
</feature>
<feature type="transmembrane region" description="Helical" evidence="5">
    <location>
        <begin position="21"/>
        <end position="39"/>
    </location>
</feature>
<evidence type="ECO:0000256" key="2">
    <source>
        <dbReference type="ARBA" id="ARBA00022692"/>
    </source>
</evidence>
<dbReference type="FunFam" id="1.20.1250.20:FF:000011">
    <property type="entry name" value="MFS multidrug transporter, putative"/>
    <property type="match status" value="1"/>
</dbReference>
<feature type="transmembrane region" description="Helical" evidence="5">
    <location>
        <begin position="225"/>
        <end position="247"/>
    </location>
</feature>
<dbReference type="HOGENOM" id="CLU_008455_1_0_1"/>
<reference evidence="7 8" key="1">
    <citation type="journal article" date="2012" name="Science">
        <title>The Paleozoic origin of enzymatic lignin decomposition reconstructed from 31 fungal genomes.</title>
        <authorList>
            <person name="Floudas D."/>
            <person name="Binder M."/>
            <person name="Riley R."/>
            <person name="Barry K."/>
            <person name="Blanchette R.A."/>
            <person name="Henrissat B."/>
            <person name="Martinez A.T."/>
            <person name="Otillar R."/>
            <person name="Spatafora J.W."/>
            <person name="Yadav J.S."/>
            <person name="Aerts A."/>
            <person name="Benoit I."/>
            <person name="Boyd A."/>
            <person name="Carlson A."/>
            <person name="Copeland A."/>
            <person name="Coutinho P.M."/>
            <person name="de Vries R.P."/>
            <person name="Ferreira P."/>
            <person name="Findley K."/>
            <person name="Foster B."/>
            <person name="Gaskell J."/>
            <person name="Glotzer D."/>
            <person name="Gorecki P."/>
            <person name="Heitman J."/>
            <person name="Hesse C."/>
            <person name="Hori C."/>
            <person name="Igarashi K."/>
            <person name="Jurgens J.A."/>
            <person name="Kallen N."/>
            <person name="Kersten P."/>
            <person name="Kohler A."/>
            <person name="Kuees U."/>
            <person name="Kumar T.K.A."/>
            <person name="Kuo A."/>
            <person name="LaButti K."/>
            <person name="Larrondo L.F."/>
            <person name="Lindquist E."/>
            <person name="Ling A."/>
            <person name="Lombard V."/>
            <person name="Lucas S."/>
            <person name="Lundell T."/>
            <person name="Martin R."/>
            <person name="McLaughlin D.J."/>
            <person name="Morgenstern I."/>
            <person name="Morin E."/>
            <person name="Murat C."/>
            <person name="Nagy L.G."/>
            <person name="Nolan M."/>
            <person name="Ohm R.A."/>
            <person name="Patyshakuliyeva A."/>
            <person name="Rokas A."/>
            <person name="Ruiz-Duenas F.J."/>
            <person name="Sabat G."/>
            <person name="Salamov A."/>
            <person name="Samejima M."/>
            <person name="Schmutz J."/>
            <person name="Slot J.C."/>
            <person name="St John F."/>
            <person name="Stenlid J."/>
            <person name="Sun H."/>
            <person name="Sun S."/>
            <person name="Syed K."/>
            <person name="Tsang A."/>
            <person name="Wiebenga A."/>
            <person name="Young D."/>
            <person name="Pisabarro A."/>
            <person name="Eastwood D.C."/>
            <person name="Martin F."/>
            <person name="Cullen D."/>
            <person name="Grigoriev I.V."/>
            <person name="Hibbett D.S."/>
        </authorList>
    </citation>
    <scope>NUCLEOTIDE SEQUENCE</scope>
    <source>
        <strain evidence="8">FP-58527</strain>
    </source>
</reference>
<dbReference type="Proteomes" id="UP000015241">
    <property type="component" value="Unassembled WGS sequence"/>
</dbReference>
<evidence type="ECO:0000256" key="4">
    <source>
        <dbReference type="ARBA" id="ARBA00023136"/>
    </source>
</evidence>
<dbReference type="GO" id="GO:0022857">
    <property type="term" value="F:transmembrane transporter activity"/>
    <property type="evidence" value="ECO:0007669"/>
    <property type="project" value="InterPro"/>
</dbReference>
<evidence type="ECO:0000259" key="6">
    <source>
        <dbReference type="PROSITE" id="PS50850"/>
    </source>
</evidence>
<dbReference type="SUPFAM" id="SSF103473">
    <property type="entry name" value="MFS general substrate transporter"/>
    <property type="match status" value="1"/>
</dbReference>
<evidence type="ECO:0000256" key="5">
    <source>
        <dbReference type="SAM" id="Phobius"/>
    </source>
</evidence>
<evidence type="ECO:0000256" key="3">
    <source>
        <dbReference type="ARBA" id="ARBA00022989"/>
    </source>
</evidence>
<dbReference type="PANTHER" id="PTHR23502">
    <property type="entry name" value="MAJOR FACILITATOR SUPERFAMILY"/>
    <property type="match status" value="1"/>
</dbReference>
<feature type="transmembrane region" description="Helical" evidence="5">
    <location>
        <begin position="259"/>
        <end position="280"/>
    </location>
</feature>
<dbReference type="GO" id="GO:0016020">
    <property type="term" value="C:membrane"/>
    <property type="evidence" value="ECO:0007669"/>
    <property type="project" value="UniProtKB-SubCell"/>
</dbReference>
<keyword evidence="2 5" id="KW-0812">Transmembrane</keyword>
<dbReference type="CDD" id="cd17323">
    <property type="entry name" value="MFS_Tpo1_MDR_like"/>
    <property type="match status" value="1"/>
</dbReference>
<dbReference type="PANTHER" id="PTHR23502:SF60">
    <property type="entry name" value="MAJOR FACILITATOR SUPERFAMILY (MFS) PROFILE DOMAIN-CONTAINING PROTEIN-RELATED"/>
    <property type="match status" value="1"/>
</dbReference>
<dbReference type="OrthoDB" id="6770063at2759"/>
<dbReference type="InterPro" id="IPR011701">
    <property type="entry name" value="MFS"/>
</dbReference>
<accession>S8EQI3</accession>
<proteinExistence type="predicted"/>
<dbReference type="AlphaFoldDB" id="S8EQI3"/>
<dbReference type="EMBL" id="KE504124">
    <property type="protein sequence ID" value="EPT05199.1"/>
    <property type="molecule type" value="Genomic_DNA"/>
</dbReference>
<feature type="transmembrane region" description="Helical" evidence="5">
    <location>
        <begin position="76"/>
        <end position="98"/>
    </location>
</feature>
<name>S8EQI3_FOMSC</name>
<dbReference type="InterPro" id="IPR036259">
    <property type="entry name" value="MFS_trans_sf"/>
</dbReference>
<dbReference type="Gene3D" id="1.20.1250.20">
    <property type="entry name" value="MFS general substrate transporter like domains"/>
    <property type="match status" value="1"/>
</dbReference>
<feature type="transmembrane region" description="Helical" evidence="5">
    <location>
        <begin position="137"/>
        <end position="159"/>
    </location>
</feature>
<evidence type="ECO:0000313" key="8">
    <source>
        <dbReference type="Proteomes" id="UP000015241"/>
    </source>
</evidence>